<evidence type="ECO:0000313" key="1">
    <source>
        <dbReference type="EMBL" id="AQG78122.1"/>
    </source>
</evidence>
<dbReference type="Proteomes" id="UP000187941">
    <property type="component" value="Chromosome"/>
</dbReference>
<dbReference type="KEGG" id="smon:AWR27_01395"/>
<proteinExistence type="predicted"/>
<evidence type="ECO:0000313" key="2">
    <source>
        <dbReference type="Proteomes" id="UP000187941"/>
    </source>
</evidence>
<reference evidence="1 2" key="1">
    <citation type="submission" date="2016-01" db="EMBL/GenBank/DDBJ databases">
        <authorList>
            <person name="Oliw E.H."/>
        </authorList>
    </citation>
    <scope>NUCLEOTIDE SEQUENCE [LARGE SCALE GENOMIC DNA]</scope>
    <source>
        <strain evidence="1 2">DY10</strain>
    </source>
</reference>
<accession>A0A1P9WRX0</accession>
<dbReference type="EMBL" id="CP014263">
    <property type="protein sequence ID" value="AQG78122.1"/>
    <property type="molecule type" value="Genomic_DNA"/>
</dbReference>
<dbReference type="AlphaFoldDB" id="A0A1P9WRX0"/>
<gene>
    <name evidence="1" type="ORF">AWR27_01395</name>
</gene>
<keyword evidence="2" id="KW-1185">Reference proteome</keyword>
<organism evidence="1 2">
    <name type="scientific">Spirosoma montaniterrae</name>
    <dbReference type="NCBI Taxonomy" id="1178516"/>
    <lineage>
        <taxon>Bacteria</taxon>
        <taxon>Pseudomonadati</taxon>
        <taxon>Bacteroidota</taxon>
        <taxon>Cytophagia</taxon>
        <taxon>Cytophagales</taxon>
        <taxon>Cytophagaceae</taxon>
        <taxon>Spirosoma</taxon>
    </lineage>
</organism>
<dbReference type="PROSITE" id="PS51257">
    <property type="entry name" value="PROKAR_LIPOPROTEIN"/>
    <property type="match status" value="1"/>
</dbReference>
<dbReference type="RefSeq" id="WP_077129544.1">
    <property type="nucleotide sequence ID" value="NZ_CP014263.1"/>
</dbReference>
<dbReference type="STRING" id="1178516.AWR27_01395"/>
<name>A0A1P9WRX0_9BACT</name>
<protein>
    <submittedName>
        <fullName evidence="1">Uncharacterized protein</fullName>
    </submittedName>
</protein>
<dbReference type="OrthoDB" id="980982at2"/>
<sequence length="182" mass="20700">MQRQVIQTYCLALAVGLTLSGCFNEPDFADKPEIEFRSIFPYKNLPARPGVGRGRRDSVVISIDFKDGRGDLGNTLPLSKADSALYASNGRWGNYRIQTFRLINRQYVEVEQRVNSSLFFPDLAKGKPPGAIQGTLDFNQTFLYGSSFQLLPTKFRITIRDRQLNESNVVETDTVWVPWPRF</sequence>